<dbReference type="HOGENOM" id="CLU_328468_0_0_1"/>
<evidence type="ECO:0000256" key="1">
    <source>
        <dbReference type="SAM" id="MobiDB-lite"/>
    </source>
</evidence>
<evidence type="ECO:0000313" key="3">
    <source>
        <dbReference type="Proteomes" id="UP000007129"/>
    </source>
</evidence>
<dbReference type="PANTHER" id="PTHR33099">
    <property type="entry name" value="FE2OG DIOXYGENASE DOMAIN-CONTAINING PROTEIN"/>
    <property type="match status" value="1"/>
</dbReference>
<dbReference type="PANTHER" id="PTHR33099:SF7">
    <property type="entry name" value="MYND-TYPE DOMAIN-CONTAINING PROTEIN"/>
    <property type="match status" value="1"/>
</dbReference>
<dbReference type="eggNOG" id="ENOG502QWAB">
    <property type="taxonomic scope" value="Eukaryota"/>
</dbReference>
<accession>K2S1E4</accession>
<comment type="caution">
    <text evidence="2">The sequence shown here is derived from an EMBL/GenBank/DDBJ whole genome shotgun (WGS) entry which is preliminary data.</text>
</comment>
<proteinExistence type="predicted"/>
<dbReference type="Proteomes" id="UP000007129">
    <property type="component" value="Unassembled WGS sequence"/>
</dbReference>
<dbReference type="InParanoid" id="K2S1E4"/>
<feature type="compositionally biased region" description="Basic and acidic residues" evidence="1">
    <location>
        <begin position="1"/>
        <end position="12"/>
    </location>
</feature>
<dbReference type="EMBL" id="AHHD01000172">
    <property type="protein sequence ID" value="EKG18792.1"/>
    <property type="molecule type" value="Genomic_DNA"/>
</dbReference>
<dbReference type="AlphaFoldDB" id="K2S1E4"/>
<gene>
    <name evidence="2" type="ORF">MPH_03938</name>
</gene>
<dbReference type="VEuPathDB" id="FungiDB:MPH_03938"/>
<dbReference type="OrthoDB" id="27483at2759"/>
<evidence type="ECO:0000313" key="2">
    <source>
        <dbReference type="EMBL" id="EKG18792.1"/>
    </source>
</evidence>
<name>K2S1E4_MACPH</name>
<feature type="region of interest" description="Disordered" evidence="1">
    <location>
        <begin position="1"/>
        <end position="41"/>
    </location>
</feature>
<sequence>MQGDSRAPHDVIDLGSDQSAEPSDAEPDSDDATGMSDGEESVVGTRDFENLFLDVLDSIWSSNSGTFAHSAPISDAVFKDPKIHVDSIGTISLPLSSEDAERLSGLCQNAEMPPGSFQVKNPLWDQRVLPALVGQVIRELGIEGNESGIGAQIRKMELCAHGQRPEYKNRENTPGLIATLVVCLPSPHEGGHVHTSLESMKRELRVPEDQPYFMCWYHDVEQGTEDVTSGYRWALVYDVINFEQPDFAPSVERVSHPLNSLHDIFRSWKLTSDELEQRYIYVLTDTYEGPSLNIDMLRGGDLQVARALKEMGSQDGFTVFLARIESRKRGTVLVSEWEDDLHDFGTVHEMESVHQEHLLLKQVASLYGRTLVDDVSIQKNQILQEDWTVHHQPEEDDLEDIYYGGDAIATHIFEGVALVTIPHREAMNFLVHNGCPPDAVLSYLREQHGNDPTDPRVIRQFKDFLLSASVDIRLHGDKHGSFPSIIEACVRLKDPDLFNSVALPIQKPLPSKLLTEMFEWAWQCGFRQLQEGFAKLIPDDGTVSDAHAFLLRLAEPRPVGESLAEADVDSSLQEFKDQKTQEVLERASKLYMEDLTSLEKILATTASFEQTAPKVVNAIVRNMRNTPIILQFLERLLGMVTQLPEHFVLESFRTIFRSMAPFFSLRHDPAKLTKAPLIPHPDPYAWYTGPAPQPDTLWTPIARMRHIPGSDCENLALVIARALRWALEDEAVVILEVLAAECDLVQSRDYGAMFSPFMKLLPQKMNEEGLIPFDSFPKQYLPADADCECHIAANGCLVIKKKKAKWISLWKAWRFYGEVFFRDIYSLGEIVDPTSILGEENARILRSAEARMHEEIGEREADVLPHNIYEWNTRP</sequence>
<protein>
    <submittedName>
        <fullName evidence="2">2OG-Fe(II) oxygenase superfamily protein</fullName>
    </submittedName>
</protein>
<organism evidence="2 3">
    <name type="scientific">Macrophomina phaseolina (strain MS6)</name>
    <name type="common">Charcoal rot fungus</name>
    <dbReference type="NCBI Taxonomy" id="1126212"/>
    <lineage>
        <taxon>Eukaryota</taxon>
        <taxon>Fungi</taxon>
        <taxon>Dikarya</taxon>
        <taxon>Ascomycota</taxon>
        <taxon>Pezizomycotina</taxon>
        <taxon>Dothideomycetes</taxon>
        <taxon>Dothideomycetes incertae sedis</taxon>
        <taxon>Botryosphaeriales</taxon>
        <taxon>Botryosphaeriaceae</taxon>
        <taxon>Macrophomina</taxon>
    </lineage>
</organism>
<reference evidence="2 3" key="1">
    <citation type="journal article" date="2012" name="BMC Genomics">
        <title>Tools to kill: Genome of one of the most destructive plant pathogenic fungi Macrophomina phaseolina.</title>
        <authorList>
            <person name="Islam M.S."/>
            <person name="Haque M.S."/>
            <person name="Islam M.M."/>
            <person name="Emdad E.M."/>
            <person name="Halim A."/>
            <person name="Hossen Q.M.M."/>
            <person name="Hossain M.Z."/>
            <person name="Ahmed B."/>
            <person name="Rahim S."/>
            <person name="Rahman M.S."/>
            <person name="Alam M.M."/>
            <person name="Hou S."/>
            <person name="Wan X."/>
            <person name="Saito J.A."/>
            <person name="Alam M."/>
        </authorList>
    </citation>
    <scope>NUCLEOTIDE SEQUENCE [LARGE SCALE GENOMIC DNA]</scope>
    <source>
        <strain evidence="2 3">MS6</strain>
    </source>
</reference>